<comment type="caution">
    <text evidence="3">The sequence shown here is derived from an EMBL/GenBank/DDBJ whole genome shotgun (WGS) entry which is preliminary data.</text>
</comment>
<organism evidence="3">
    <name type="scientific">Salmonella enterica</name>
    <name type="common">Salmonella choleraesuis</name>
    <dbReference type="NCBI Taxonomy" id="28901"/>
    <lineage>
        <taxon>Bacteria</taxon>
        <taxon>Pseudomonadati</taxon>
        <taxon>Pseudomonadota</taxon>
        <taxon>Gammaproteobacteria</taxon>
        <taxon>Enterobacterales</taxon>
        <taxon>Enterobacteriaceae</taxon>
        <taxon>Salmonella</taxon>
    </lineage>
</organism>
<dbReference type="EMBL" id="SDIQ01000018">
    <property type="protein sequence ID" value="RXL21816.1"/>
    <property type="molecule type" value="Genomic_DNA"/>
</dbReference>
<dbReference type="InterPro" id="IPR051396">
    <property type="entry name" value="Bact_Antivir_Def_Nuclease"/>
</dbReference>
<protein>
    <submittedName>
        <fullName evidence="3">AAA family ATPase</fullName>
    </submittedName>
</protein>
<proteinExistence type="predicted"/>
<dbReference type="InterPro" id="IPR003959">
    <property type="entry name" value="ATPase_AAA_core"/>
</dbReference>
<dbReference type="EMBL" id="QWJL01000004">
    <property type="protein sequence ID" value="RIP30881.1"/>
    <property type="molecule type" value="Genomic_DNA"/>
</dbReference>
<dbReference type="SMART" id="SM00382">
    <property type="entry name" value="AAA"/>
    <property type="match status" value="1"/>
</dbReference>
<dbReference type="AlphaFoldDB" id="A0A232RDR5"/>
<sequence>MQHAIDKIYAVKNNNPSIPFIVNLEGKNLIITGNNGSGKTVFLRKIFDFLNQSIVKTGNDHHVEYIKSELLRMEERLSRVNPGDDHYEYRKNQVAELQEKLNSRNYFNITFRDENSLKVNYHQKKSIIRFYEATRQAIISSDGRITSLETLTDEYKSHGPQENSGIFFERYLVTTWNYALLQKGLNKIEEASKAEKWIERIIEDLKQLFEDPTLTLEFDIESLRINIKQEGKEKYRLDQLSSGFSSILSIYADLLVRVELGKIERDEISGIVLVDEIDAHLHVTLQKKVFSFFKSSFPNIQFIISTHSPFVVQSVSDAIIFNLTTLEQMEDLSLYSYTSIIKGLLGERSSSSILLEKIEELSSLMSGENFNDADYIEIMSDLEPFIQDMDARSQAIILSAKNKFIEKQQG</sequence>
<dbReference type="Proteomes" id="UP000839536">
    <property type="component" value="Unassembled WGS sequence"/>
</dbReference>
<evidence type="ECO:0000313" key="3">
    <source>
        <dbReference type="EMBL" id="RXL21816.1"/>
    </source>
</evidence>
<evidence type="ECO:0000313" key="2">
    <source>
        <dbReference type="EMBL" id="RIP30881.1"/>
    </source>
</evidence>
<dbReference type="RefSeq" id="WP_001163325.1">
    <property type="nucleotide sequence ID" value="NZ_JANAFI010000004.1"/>
</dbReference>
<dbReference type="InterPro" id="IPR003593">
    <property type="entry name" value="AAA+_ATPase"/>
</dbReference>
<dbReference type="Gene3D" id="3.40.50.300">
    <property type="entry name" value="P-loop containing nucleotide triphosphate hydrolases"/>
    <property type="match status" value="1"/>
</dbReference>
<dbReference type="SUPFAM" id="SSF52540">
    <property type="entry name" value="P-loop containing nucleoside triphosphate hydrolases"/>
    <property type="match status" value="1"/>
</dbReference>
<evidence type="ECO:0000259" key="1">
    <source>
        <dbReference type="SMART" id="SM00382"/>
    </source>
</evidence>
<dbReference type="GO" id="GO:0005524">
    <property type="term" value="F:ATP binding"/>
    <property type="evidence" value="ECO:0007669"/>
    <property type="project" value="InterPro"/>
</dbReference>
<dbReference type="Proteomes" id="UP000885256">
    <property type="component" value="Unassembled WGS sequence"/>
</dbReference>
<dbReference type="GO" id="GO:0016887">
    <property type="term" value="F:ATP hydrolysis activity"/>
    <property type="evidence" value="ECO:0007669"/>
    <property type="project" value="InterPro"/>
</dbReference>
<accession>A0A232RDR5</accession>
<dbReference type="PANTHER" id="PTHR43581">
    <property type="entry name" value="ATP/GTP PHOSPHATASE"/>
    <property type="match status" value="1"/>
</dbReference>
<dbReference type="PANTHER" id="PTHR43581:SF2">
    <property type="entry name" value="EXCINUCLEASE ATPASE SUBUNIT"/>
    <property type="match status" value="1"/>
</dbReference>
<dbReference type="InterPro" id="IPR027417">
    <property type="entry name" value="P-loop_NTPase"/>
</dbReference>
<gene>
    <name evidence="2" type="ORF">A7D45_07730</name>
    <name evidence="3" type="ORF">EKD96_12465</name>
</gene>
<reference evidence="3" key="2">
    <citation type="submission" date="2019-01" db="EMBL/GenBank/DDBJ databases">
        <title>Whole genome sequencing of Salmonella enterica.</title>
        <authorList>
            <person name="Cao G."/>
        </authorList>
    </citation>
    <scope>NUCLEOTIDE SEQUENCE [LARGE SCALE GENOMIC DNA]</scope>
    <source>
        <strain evidence="3">CFSAN074594</strain>
    </source>
</reference>
<feature type="domain" description="AAA+ ATPase" evidence="1">
    <location>
        <begin position="25"/>
        <end position="326"/>
    </location>
</feature>
<name>A0A232RDR5_SALER</name>
<reference evidence="2" key="1">
    <citation type="submission" date="2018-08" db="EMBL/GenBank/DDBJ databases">
        <title>Whole genome sequencing of Salmonella enterica serotype newport.</title>
        <authorList>
            <person name="Bell R."/>
        </authorList>
    </citation>
    <scope>NUCLEOTIDE SEQUENCE [LARGE SCALE GENOMIC DNA]</scope>
    <source>
        <strain evidence="2">CFSAN048053</strain>
    </source>
</reference>
<dbReference type="Pfam" id="PF13304">
    <property type="entry name" value="AAA_21"/>
    <property type="match status" value="1"/>
</dbReference>